<reference evidence="1" key="1">
    <citation type="submission" date="2014-07" db="EMBL/GenBank/DDBJ databases">
        <title>Identification of a novel salt tolerance gene in wild soybean by whole-genome sequencing.</title>
        <authorList>
            <person name="Lam H.-M."/>
            <person name="Qi X."/>
            <person name="Li M.-W."/>
            <person name="Liu X."/>
            <person name="Xie M."/>
            <person name="Ni M."/>
            <person name="Xu X."/>
        </authorList>
    </citation>
    <scope>NUCLEOTIDE SEQUENCE [LARGE SCALE GENOMIC DNA]</scope>
    <source>
        <tissue evidence="1">Root</tissue>
    </source>
</reference>
<protein>
    <submittedName>
        <fullName evidence="1">Uncharacterized protein</fullName>
    </submittedName>
</protein>
<organism evidence="1">
    <name type="scientific">Glycine soja</name>
    <name type="common">Wild soybean</name>
    <dbReference type="NCBI Taxonomy" id="3848"/>
    <lineage>
        <taxon>Eukaryota</taxon>
        <taxon>Viridiplantae</taxon>
        <taxon>Streptophyta</taxon>
        <taxon>Embryophyta</taxon>
        <taxon>Tracheophyta</taxon>
        <taxon>Spermatophyta</taxon>
        <taxon>Magnoliopsida</taxon>
        <taxon>eudicotyledons</taxon>
        <taxon>Gunneridae</taxon>
        <taxon>Pentapetalae</taxon>
        <taxon>rosids</taxon>
        <taxon>fabids</taxon>
        <taxon>Fabales</taxon>
        <taxon>Fabaceae</taxon>
        <taxon>Papilionoideae</taxon>
        <taxon>50 kb inversion clade</taxon>
        <taxon>NPAAA clade</taxon>
        <taxon>indigoferoid/millettioid clade</taxon>
        <taxon>Phaseoleae</taxon>
        <taxon>Glycine</taxon>
        <taxon>Glycine subgen. Soja</taxon>
    </lineage>
</organism>
<dbReference type="EMBL" id="KN667679">
    <property type="protein sequence ID" value="KHN06177.1"/>
    <property type="molecule type" value="Genomic_DNA"/>
</dbReference>
<proteinExistence type="predicted"/>
<evidence type="ECO:0000313" key="1">
    <source>
        <dbReference type="EMBL" id="KHN06177.1"/>
    </source>
</evidence>
<accession>A0A0B2PF28</accession>
<name>A0A0B2PF28_GLYSO</name>
<sequence>MQNPEPLFLSVSLCPRGRGVFSSPTSTETTIRHLISLYQFQLLIQVKKHQLQIPTKFQPS</sequence>
<gene>
    <name evidence="1" type="ORF">glysoja_031619</name>
</gene>
<dbReference type="Proteomes" id="UP000053555">
    <property type="component" value="Unassembled WGS sequence"/>
</dbReference>
<dbReference type="AlphaFoldDB" id="A0A0B2PF28"/>